<keyword evidence="10" id="KW-1185">Reference proteome</keyword>
<accession>A0ABQ1KV10</accession>
<protein>
    <recommendedName>
        <fullName evidence="4">Alginate biosynthesis protein AlgF</fullName>
    </recommendedName>
</protein>
<dbReference type="Pfam" id="PF11182">
    <property type="entry name" value="AlgF"/>
    <property type="match status" value="1"/>
</dbReference>
<dbReference type="Proteomes" id="UP000645462">
    <property type="component" value="Unassembled WGS sequence"/>
</dbReference>
<evidence type="ECO:0000313" key="10">
    <source>
        <dbReference type="Proteomes" id="UP000645462"/>
    </source>
</evidence>
<dbReference type="EMBL" id="BMFC01000008">
    <property type="protein sequence ID" value="GGC11365.1"/>
    <property type="molecule type" value="Genomic_DNA"/>
</dbReference>
<evidence type="ECO:0000256" key="1">
    <source>
        <dbReference type="ARBA" id="ARBA00004418"/>
    </source>
</evidence>
<comment type="caution">
    <text evidence="9">The sequence shown here is derived from an EMBL/GenBank/DDBJ whole genome shotgun (WGS) entry which is preliminary data.</text>
</comment>
<gene>
    <name evidence="9" type="ORF">GCM10011363_29990</name>
</gene>
<evidence type="ECO:0000256" key="5">
    <source>
        <dbReference type="ARBA" id="ARBA00022729"/>
    </source>
</evidence>
<keyword evidence="5 8" id="KW-0732">Signal</keyword>
<comment type="subcellular location">
    <subcellularLocation>
        <location evidence="1">Periplasm</location>
    </subcellularLocation>
</comment>
<reference evidence="10" key="1">
    <citation type="journal article" date="2019" name="Int. J. Syst. Evol. Microbiol.">
        <title>The Global Catalogue of Microorganisms (GCM) 10K type strain sequencing project: providing services to taxonomists for standard genome sequencing and annotation.</title>
        <authorList>
            <consortium name="The Broad Institute Genomics Platform"/>
            <consortium name="The Broad Institute Genome Sequencing Center for Infectious Disease"/>
            <person name="Wu L."/>
            <person name="Ma J."/>
        </authorList>
    </citation>
    <scope>NUCLEOTIDE SEQUENCE [LARGE SCALE GENOMIC DNA]</scope>
    <source>
        <strain evidence="10">CGMCC 1.12478</strain>
    </source>
</reference>
<dbReference type="RefSeq" id="WP_188482858.1">
    <property type="nucleotide sequence ID" value="NZ_BMFC01000008.1"/>
</dbReference>
<evidence type="ECO:0000256" key="2">
    <source>
        <dbReference type="ARBA" id="ARBA00005182"/>
    </source>
</evidence>
<evidence type="ECO:0000256" key="7">
    <source>
        <dbReference type="ARBA" id="ARBA00022841"/>
    </source>
</evidence>
<keyword evidence="7" id="KW-0016">Alginate biosynthesis</keyword>
<evidence type="ECO:0000256" key="3">
    <source>
        <dbReference type="ARBA" id="ARBA00010033"/>
    </source>
</evidence>
<sequence length="207" mass="22012">MKCHARSIVLALAVCAAPAAAQDNQLYEEPADPNASFVRVVAPGETVAVVGNETFENVVGGVTPYVMTTKGTISVALGNMVGDGEIPPTSFFTFVEGNDGTLHLLRDNIENSPAKADLVFYNLSDLSSVDLFVPRVGAMALDNVAQHTSRQVALKAPLTLDFEVREGDAVLATLPAVRMRRRAGVTVVFSGVSGDYTAFSTENLYFN</sequence>
<feature type="chain" id="PRO_5045671168" description="Alginate biosynthesis protein AlgF" evidence="8">
    <location>
        <begin position="22"/>
        <end position="207"/>
    </location>
</feature>
<keyword evidence="6" id="KW-0574">Periplasm</keyword>
<feature type="signal peptide" evidence="8">
    <location>
        <begin position="1"/>
        <end position="21"/>
    </location>
</feature>
<evidence type="ECO:0000313" key="9">
    <source>
        <dbReference type="EMBL" id="GGC11365.1"/>
    </source>
</evidence>
<organism evidence="9 10">
    <name type="scientific">Marivita lacus</name>
    <dbReference type="NCBI Taxonomy" id="1323742"/>
    <lineage>
        <taxon>Bacteria</taxon>
        <taxon>Pseudomonadati</taxon>
        <taxon>Pseudomonadota</taxon>
        <taxon>Alphaproteobacteria</taxon>
        <taxon>Rhodobacterales</taxon>
        <taxon>Roseobacteraceae</taxon>
        <taxon>Marivita</taxon>
    </lineage>
</organism>
<evidence type="ECO:0000256" key="8">
    <source>
        <dbReference type="SAM" id="SignalP"/>
    </source>
</evidence>
<dbReference type="InterPro" id="IPR035422">
    <property type="entry name" value="AlgF"/>
</dbReference>
<comment type="similarity">
    <text evidence="3">Belongs to the AlgF family.</text>
</comment>
<evidence type="ECO:0000256" key="4">
    <source>
        <dbReference type="ARBA" id="ARBA00013964"/>
    </source>
</evidence>
<proteinExistence type="inferred from homology"/>
<evidence type="ECO:0000256" key="6">
    <source>
        <dbReference type="ARBA" id="ARBA00022764"/>
    </source>
</evidence>
<comment type="pathway">
    <text evidence="2">Glycan biosynthesis; alginate biosynthesis.</text>
</comment>
<name>A0ABQ1KV10_9RHOB</name>